<evidence type="ECO:0000256" key="1">
    <source>
        <dbReference type="SAM" id="SignalP"/>
    </source>
</evidence>
<dbReference type="InParanoid" id="A0A6I8VT97"/>
<dbReference type="AlphaFoldDB" id="A0A6I8VT97"/>
<protein>
    <submittedName>
        <fullName evidence="3">Uncharacterized protein</fullName>
    </submittedName>
</protein>
<feature type="chain" id="PRO_5026150607" evidence="1">
    <location>
        <begin position="27"/>
        <end position="91"/>
    </location>
</feature>
<dbReference type="Proteomes" id="UP000001819">
    <property type="component" value="Chromosome 3"/>
</dbReference>
<dbReference type="KEGG" id="dpo:117183586"/>
<name>A0A6I8VT97_DROPS</name>
<evidence type="ECO:0000313" key="2">
    <source>
        <dbReference type="Proteomes" id="UP000001819"/>
    </source>
</evidence>
<reference evidence="2" key="1">
    <citation type="submission" date="2024-06" db="UniProtKB">
        <authorList>
            <consortium name="RefSeq"/>
        </authorList>
    </citation>
    <scope>NUCLEOTIDE SEQUENCE [LARGE SCALE GENOMIC DNA]</scope>
    <source>
        <strain evidence="2">MV2-25</strain>
    </source>
</reference>
<evidence type="ECO:0000313" key="3">
    <source>
        <dbReference type="RefSeq" id="XP_033233879.1"/>
    </source>
</evidence>
<dbReference type="OMA" id="VCERLCY"/>
<reference evidence="3" key="2">
    <citation type="submission" date="2025-08" db="UniProtKB">
        <authorList>
            <consortium name="RefSeq"/>
        </authorList>
    </citation>
    <scope>IDENTIFICATION</scope>
    <source>
        <strain evidence="3">MV-25-SWS-2005</strain>
        <tissue evidence="3">Whole body</tissue>
    </source>
</reference>
<keyword evidence="2" id="KW-1185">Reference proteome</keyword>
<sequence length="91" mass="9956">MTCSSSLLVLLSMMVLMTALPFEAHAQIVRNGHCRPTPVRVPAGGMVCERQCYTPGGPPFLCRRIPLTTDLRICSGTCCRSGPYCLQLLRT</sequence>
<gene>
    <name evidence="3" type="primary">LOC117183586</name>
</gene>
<dbReference type="RefSeq" id="XP_033233879.1">
    <property type="nucleotide sequence ID" value="XM_033377988.1"/>
</dbReference>
<organism evidence="2 3">
    <name type="scientific">Drosophila pseudoobscura pseudoobscura</name>
    <name type="common">Fruit fly</name>
    <dbReference type="NCBI Taxonomy" id="46245"/>
    <lineage>
        <taxon>Eukaryota</taxon>
        <taxon>Metazoa</taxon>
        <taxon>Ecdysozoa</taxon>
        <taxon>Arthropoda</taxon>
        <taxon>Hexapoda</taxon>
        <taxon>Insecta</taxon>
        <taxon>Pterygota</taxon>
        <taxon>Neoptera</taxon>
        <taxon>Endopterygota</taxon>
        <taxon>Diptera</taxon>
        <taxon>Brachycera</taxon>
        <taxon>Muscomorpha</taxon>
        <taxon>Ephydroidea</taxon>
        <taxon>Drosophilidae</taxon>
        <taxon>Drosophila</taxon>
        <taxon>Sophophora</taxon>
    </lineage>
</organism>
<keyword evidence="1" id="KW-0732">Signal</keyword>
<proteinExistence type="predicted"/>
<accession>A0A6I8VT97</accession>
<feature type="signal peptide" evidence="1">
    <location>
        <begin position="1"/>
        <end position="26"/>
    </location>
</feature>